<dbReference type="InterPro" id="IPR002509">
    <property type="entry name" value="NODB_dom"/>
</dbReference>
<sequence length="211" mass="24155">MGTEVLALITIDLEDWFQVENLRPIFPHEVWNSCEYRVEKSTDTLLRLFDEKGIKATFFVLGWVAERSPSLIRRIVSEGHEVASHGHDHSLLNEKDQSGLRKDISRSKALLEDIIGMRVLGYRAPSFTISNTLLMTLKELGFLYDSSLNDFGLHGRYGRLYLEGFKRVEKKGGFYKLDGILEIPVTNLRLGQRQIIPWAGGGYFRLIPGWI</sequence>
<evidence type="ECO:0000259" key="1">
    <source>
        <dbReference type="PROSITE" id="PS51677"/>
    </source>
</evidence>
<dbReference type="GO" id="GO:0016810">
    <property type="term" value="F:hydrolase activity, acting on carbon-nitrogen (but not peptide) bonds"/>
    <property type="evidence" value="ECO:0007669"/>
    <property type="project" value="InterPro"/>
</dbReference>
<dbReference type="SUPFAM" id="SSF88713">
    <property type="entry name" value="Glycoside hydrolase/deacetylase"/>
    <property type="match status" value="1"/>
</dbReference>
<feature type="non-terminal residue" evidence="2">
    <location>
        <position position="211"/>
    </location>
</feature>
<dbReference type="InterPro" id="IPR045235">
    <property type="entry name" value="PuuE_HpPgdA-like"/>
</dbReference>
<gene>
    <name evidence="2" type="ORF">ENJ63_04545</name>
</gene>
<dbReference type="Gene3D" id="3.20.20.370">
    <property type="entry name" value="Glycoside hydrolase/deacetylase"/>
    <property type="match status" value="1"/>
</dbReference>
<dbReference type="EMBL" id="DRND01000363">
    <property type="protein sequence ID" value="HFC47132.1"/>
    <property type="molecule type" value="Genomic_DNA"/>
</dbReference>
<dbReference type="CDD" id="cd10941">
    <property type="entry name" value="CE4_PuuE_HpPgdA_like_2"/>
    <property type="match status" value="1"/>
</dbReference>
<protein>
    <submittedName>
        <fullName evidence="2">DUF3473 domain-containing protein</fullName>
    </submittedName>
</protein>
<dbReference type="InterPro" id="IPR011330">
    <property type="entry name" value="Glyco_hydro/deAcase_b/a-brl"/>
</dbReference>
<feature type="domain" description="NodB homology" evidence="1">
    <location>
        <begin position="28"/>
        <end position="211"/>
    </location>
</feature>
<comment type="caution">
    <text evidence="2">The sequence shown here is derived from an EMBL/GenBank/DDBJ whole genome shotgun (WGS) entry which is preliminary data.</text>
</comment>
<evidence type="ECO:0000313" key="2">
    <source>
        <dbReference type="EMBL" id="HFC47132.1"/>
    </source>
</evidence>
<dbReference type="PANTHER" id="PTHR47561:SF1">
    <property type="entry name" value="POLYSACCHARIDE DEACETYLASE FAMILY PROTEIN (AFU_ORTHOLOGUE AFUA_6G05030)"/>
    <property type="match status" value="1"/>
</dbReference>
<name>A0A7V2SZJ0_9BACT</name>
<dbReference type="PROSITE" id="PS51677">
    <property type="entry name" value="NODB"/>
    <property type="match status" value="1"/>
</dbReference>
<proteinExistence type="predicted"/>
<organism evidence="2">
    <name type="scientific">Dissulfuribacter thermophilus</name>
    <dbReference type="NCBI Taxonomy" id="1156395"/>
    <lineage>
        <taxon>Bacteria</taxon>
        <taxon>Pseudomonadati</taxon>
        <taxon>Thermodesulfobacteriota</taxon>
        <taxon>Dissulfuribacteria</taxon>
        <taxon>Dissulfuribacterales</taxon>
        <taxon>Dissulfuribacteraceae</taxon>
        <taxon>Dissulfuribacter</taxon>
    </lineage>
</organism>
<accession>A0A7V2SZJ0</accession>
<dbReference type="GO" id="GO:0005975">
    <property type="term" value="P:carbohydrate metabolic process"/>
    <property type="evidence" value="ECO:0007669"/>
    <property type="project" value="InterPro"/>
</dbReference>
<reference evidence="2" key="1">
    <citation type="journal article" date="2020" name="mSystems">
        <title>Genome- and Community-Level Interaction Insights into Carbon Utilization and Element Cycling Functions of Hydrothermarchaeota in Hydrothermal Sediment.</title>
        <authorList>
            <person name="Zhou Z."/>
            <person name="Liu Y."/>
            <person name="Xu W."/>
            <person name="Pan J."/>
            <person name="Luo Z.H."/>
            <person name="Li M."/>
        </authorList>
    </citation>
    <scope>NUCLEOTIDE SEQUENCE [LARGE SCALE GENOMIC DNA]</scope>
    <source>
        <strain evidence="2">HyVt-503</strain>
    </source>
</reference>
<dbReference type="PANTHER" id="PTHR47561">
    <property type="entry name" value="POLYSACCHARIDE DEACETYLASE FAMILY PROTEIN (AFU_ORTHOLOGUE AFUA_6G05030)"/>
    <property type="match status" value="1"/>
</dbReference>
<dbReference type="Pfam" id="PF01522">
    <property type="entry name" value="Polysacc_deac_1"/>
    <property type="match status" value="1"/>
</dbReference>
<dbReference type="AlphaFoldDB" id="A0A7V2SZJ0"/>
<dbReference type="Proteomes" id="UP000885797">
    <property type="component" value="Unassembled WGS sequence"/>
</dbReference>